<keyword evidence="10" id="KW-0965">Cell junction</keyword>
<dbReference type="Pfam" id="PF00169">
    <property type="entry name" value="PH"/>
    <property type="match status" value="1"/>
</dbReference>
<keyword evidence="17" id="KW-1185">Reference proteome</keyword>
<organism evidence="16 17">
    <name type="scientific">Potamilus streckersoni</name>
    <dbReference type="NCBI Taxonomy" id="2493646"/>
    <lineage>
        <taxon>Eukaryota</taxon>
        <taxon>Metazoa</taxon>
        <taxon>Spiralia</taxon>
        <taxon>Lophotrochozoa</taxon>
        <taxon>Mollusca</taxon>
        <taxon>Bivalvia</taxon>
        <taxon>Autobranchia</taxon>
        <taxon>Heteroconchia</taxon>
        <taxon>Palaeoheterodonta</taxon>
        <taxon>Unionida</taxon>
        <taxon>Unionoidea</taxon>
        <taxon>Unionidae</taxon>
        <taxon>Ambleminae</taxon>
        <taxon>Lampsilini</taxon>
        <taxon>Potamilus</taxon>
    </lineage>
</organism>
<dbReference type="AlphaFoldDB" id="A0AAE0RSY9"/>
<dbReference type="Pfam" id="PF00595">
    <property type="entry name" value="PDZ"/>
    <property type="match status" value="1"/>
</dbReference>
<evidence type="ECO:0000256" key="8">
    <source>
        <dbReference type="ARBA" id="ARBA00022837"/>
    </source>
</evidence>
<keyword evidence="8" id="KW-0106">Calcium</keyword>
<gene>
    <name evidence="16" type="ORF">CHS0354_034786</name>
</gene>
<feature type="domain" description="PDZ" evidence="15">
    <location>
        <begin position="77"/>
        <end position="160"/>
    </location>
</feature>
<dbReference type="PROSITE" id="PS50003">
    <property type="entry name" value="PH_DOMAIN"/>
    <property type="match status" value="1"/>
</dbReference>
<evidence type="ECO:0000256" key="10">
    <source>
        <dbReference type="ARBA" id="ARBA00022949"/>
    </source>
</evidence>
<feature type="domain" description="PH" evidence="14">
    <location>
        <begin position="273"/>
        <end position="385"/>
    </location>
</feature>
<accession>A0AAE0RSY9</accession>
<proteinExistence type="inferred from homology"/>
<evidence type="ECO:0000313" key="16">
    <source>
        <dbReference type="EMBL" id="KAK3578991.1"/>
    </source>
</evidence>
<dbReference type="Gene3D" id="2.30.42.10">
    <property type="match status" value="1"/>
</dbReference>
<dbReference type="SUPFAM" id="SSF50156">
    <property type="entry name" value="PDZ domain-like"/>
    <property type="match status" value="1"/>
</dbReference>
<dbReference type="InterPro" id="IPR001849">
    <property type="entry name" value="PH_domain"/>
</dbReference>
<evidence type="ECO:0000313" key="17">
    <source>
        <dbReference type="Proteomes" id="UP001195483"/>
    </source>
</evidence>
<keyword evidence="5" id="KW-0963">Cytoplasm</keyword>
<dbReference type="GO" id="GO:0003779">
    <property type="term" value="F:actin binding"/>
    <property type="evidence" value="ECO:0007669"/>
    <property type="project" value="UniProtKB-KW"/>
</dbReference>
<evidence type="ECO:0000256" key="2">
    <source>
        <dbReference type="ARBA" id="ARBA00004245"/>
    </source>
</evidence>
<evidence type="ECO:0000256" key="3">
    <source>
        <dbReference type="ARBA" id="ARBA00004282"/>
    </source>
</evidence>
<dbReference type="GO" id="GO:0005516">
    <property type="term" value="F:calmodulin binding"/>
    <property type="evidence" value="ECO:0007669"/>
    <property type="project" value="UniProtKB-KW"/>
</dbReference>
<reference evidence="16" key="1">
    <citation type="journal article" date="2021" name="Genome Biol. Evol.">
        <title>A High-Quality Reference Genome for a Parasitic Bivalve with Doubly Uniparental Inheritance (Bivalvia: Unionida).</title>
        <authorList>
            <person name="Smith C.H."/>
        </authorList>
    </citation>
    <scope>NUCLEOTIDE SEQUENCE</scope>
    <source>
        <strain evidence="16">CHS0354</strain>
    </source>
</reference>
<dbReference type="GO" id="GO:0070161">
    <property type="term" value="C:anchoring junction"/>
    <property type="evidence" value="ECO:0007669"/>
    <property type="project" value="UniProtKB-SubCell"/>
</dbReference>
<keyword evidence="11" id="KW-0472">Membrane</keyword>
<evidence type="ECO:0000256" key="7">
    <source>
        <dbReference type="ARBA" id="ARBA00022737"/>
    </source>
</evidence>
<dbReference type="GO" id="GO:0005856">
    <property type="term" value="C:cytoskeleton"/>
    <property type="evidence" value="ECO:0007669"/>
    <property type="project" value="UniProtKB-SubCell"/>
</dbReference>
<evidence type="ECO:0000256" key="6">
    <source>
        <dbReference type="ARBA" id="ARBA00022553"/>
    </source>
</evidence>
<evidence type="ECO:0000256" key="5">
    <source>
        <dbReference type="ARBA" id="ARBA00022490"/>
    </source>
</evidence>
<dbReference type="Proteomes" id="UP001195483">
    <property type="component" value="Unassembled WGS sequence"/>
</dbReference>
<dbReference type="SMART" id="SM00228">
    <property type="entry name" value="PDZ"/>
    <property type="match status" value="1"/>
</dbReference>
<dbReference type="InterPro" id="IPR011993">
    <property type="entry name" value="PH-like_dom_sf"/>
</dbReference>
<keyword evidence="7" id="KW-0677">Repeat</keyword>
<dbReference type="EMBL" id="JAEAOA010002045">
    <property type="protein sequence ID" value="KAK3578991.1"/>
    <property type="molecule type" value="Genomic_DNA"/>
</dbReference>
<dbReference type="InterPro" id="IPR041428">
    <property type="entry name" value="PHsplit_syntrophin"/>
</dbReference>
<dbReference type="InterPro" id="IPR036034">
    <property type="entry name" value="PDZ_sf"/>
</dbReference>
<dbReference type="Pfam" id="PF23012">
    <property type="entry name" value="Syntrophin_4th"/>
    <property type="match status" value="1"/>
</dbReference>
<dbReference type="CDD" id="cd01258">
    <property type="entry name" value="PHsplit_syntrophin"/>
    <property type="match status" value="1"/>
</dbReference>
<dbReference type="PANTHER" id="PTHR10554">
    <property type="entry name" value="SYNTROPHIN"/>
    <property type="match status" value="1"/>
</dbReference>
<keyword evidence="9" id="KW-0112">Calmodulin-binding</keyword>
<comment type="caution">
    <text evidence="16">The sequence shown here is derived from an EMBL/GenBank/DDBJ whole genome shotgun (WGS) entry which is preliminary data.</text>
</comment>
<dbReference type="InterPro" id="IPR015482">
    <property type="entry name" value="Syntrophin"/>
</dbReference>
<evidence type="ECO:0000256" key="9">
    <source>
        <dbReference type="ARBA" id="ARBA00022860"/>
    </source>
</evidence>
<keyword evidence="13" id="KW-0206">Cytoskeleton</keyword>
<dbReference type="Gene3D" id="2.30.29.30">
    <property type="entry name" value="Pleckstrin-homology domain (PH domain)/Phosphotyrosine-binding domain (PTB)"/>
    <property type="match status" value="1"/>
</dbReference>
<dbReference type="Pfam" id="PF18012">
    <property type="entry name" value="PH_17"/>
    <property type="match status" value="1"/>
</dbReference>
<evidence type="ECO:0000256" key="13">
    <source>
        <dbReference type="ARBA" id="ARBA00023212"/>
    </source>
</evidence>
<reference evidence="16" key="3">
    <citation type="submission" date="2023-05" db="EMBL/GenBank/DDBJ databases">
        <authorList>
            <person name="Smith C.H."/>
        </authorList>
    </citation>
    <scope>NUCLEOTIDE SEQUENCE</scope>
    <source>
        <strain evidence="16">CHS0354</strain>
        <tissue evidence="16">Mantle</tissue>
    </source>
</reference>
<protein>
    <recommendedName>
        <fullName evidence="18">Beta-1-syntrophin</fullName>
    </recommendedName>
</protein>
<evidence type="ECO:0000259" key="14">
    <source>
        <dbReference type="PROSITE" id="PS50003"/>
    </source>
</evidence>
<dbReference type="SMART" id="SM00233">
    <property type="entry name" value="PH"/>
    <property type="match status" value="2"/>
</dbReference>
<evidence type="ECO:0000259" key="15">
    <source>
        <dbReference type="PROSITE" id="PS50106"/>
    </source>
</evidence>
<keyword evidence="6" id="KW-0597">Phosphoprotein</keyword>
<dbReference type="CDD" id="cd06801">
    <property type="entry name" value="PDZ_syntrophin-like"/>
    <property type="match status" value="1"/>
</dbReference>
<keyword evidence="12" id="KW-0009">Actin-binding</keyword>
<sequence length="489" mass="54392">MAASLLGRSGLFEVYIRQQWCRVSVTLNDESLVLALEENPESLNGSNGISIATSPVSSSSNTKLDPVPDNIAGQKRLVRVVKEEQNGLGISIKGGKENKMPILISKIFKGMAADKTEKLYVGDAILSVNGEDLRDATHDDAVRALKKAGKVVELEVKYLREVTPYFRKTSALNEIGWGTPDSHRDTGKANWSETKAIPLKLCYLCRNLSMSDPDKRTVELHSPDGKSSCILRFPDQATASDWFNAIHSNVTMLMAQAVADANNIMTMAPNQREIRHVGWLAEQLLNEQGAPSWKPVFIALTDKDLLMYDIAPWSKEEWATPFQTYPLLATRLVHSGRHTNPTTGADILTFGARSGTRNGVETHIFRVETQRDLAYWSRAIVQGSHGAALLVKEISCPALWQGQKSKLTLHYENGFTLYKPTLDGQRGPVLWYFPYEKLRMSADDGHRLLWLDFGEDGEQELDLESCPKPLVFVLHTFLSAKVSRLGLVA</sequence>
<evidence type="ECO:0000256" key="1">
    <source>
        <dbReference type="ARBA" id="ARBA00004184"/>
    </source>
</evidence>
<evidence type="ECO:0008006" key="18">
    <source>
        <dbReference type="Google" id="ProtNLM"/>
    </source>
</evidence>
<evidence type="ECO:0000256" key="12">
    <source>
        <dbReference type="ARBA" id="ARBA00023203"/>
    </source>
</evidence>
<comment type="similarity">
    <text evidence="4">Belongs to the syntrophin family.</text>
</comment>
<dbReference type="PROSITE" id="PS50106">
    <property type="entry name" value="PDZ"/>
    <property type="match status" value="1"/>
</dbReference>
<name>A0AAE0RSY9_9BIVA</name>
<dbReference type="GO" id="GO:0016010">
    <property type="term" value="C:dystrophin-associated glycoprotein complex"/>
    <property type="evidence" value="ECO:0007669"/>
    <property type="project" value="TreeGrafter"/>
</dbReference>
<evidence type="ECO:0000256" key="4">
    <source>
        <dbReference type="ARBA" id="ARBA00010798"/>
    </source>
</evidence>
<dbReference type="GO" id="GO:0012505">
    <property type="term" value="C:endomembrane system"/>
    <property type="evidence" value="ECO:0007669"/>
    <property type="project" value="UniProtKB-SubCell"/>
</dbReference>
<reference evidence="16" key="2">
    <citation type="journal article" date="2021" name="Genome Biol. Evol.">
        <title>Developing a high-quality reference genome for a parasitic bivalve with doubly uniparental inheritance (Bivalvia: Unionida).</title>
        <authorList>
            <person name="Smith C.H."/>
        </authorList>
    </citation>
    <scope>NUCLEOTIDE SEQUENCE</scope>
    <source>
        <strain evidence="16">CHS0354</strain>
        <tissue evidence="16">Mantle</tissue>
    </source>
</reference>
<evidence type="ECO:0000256" key="11">
    <source>
        <dbReference type="ARBA" id="ARBA00023136"/>
    </source>
</evidence>
<dbReference type="InterPro" id="IPR055108">
    <property type="entry name" value="Syntrophin_4th"/>
</dbReference>
<dbReference type="GO" id="GO:0005198">
    <property type="term" value="F:structural molecule activity"/>
    <property type="evidence" value="ECO:0007669"/>
    <property type="project" value="InterPro"/>
</dbReference>
<dbReference type="InterPro" id="IPR001478">
    <property type="entry name" value="PDZ"/>
</dbReference>
<dbReference type="PANTHER" id="PTHR10554:SF12">
    <property type="entry name" value="IP02644P"/>
    <property type="match status" value="1"/>
</dbReference>
<comment type="subcellular location">
    <subcellularLocation>
        <location evidence="3">Cell junction</location>
    </subcellularLocation>
    <subcellularLocation>
        <location evidence="2">Cytoplasm</location>
        <location evidence="2">Cytoskeleton</location>
    </subcellularLocation>
    <subcellularLocation>
        <location evidence="1">Endomembrane system</location>
        <topology evidence="1">Peripheral membrane protein</topology>
    </subcellularLocation>
</comment>
<dbReference type="FunFam" id="2.30.42.10:FF:000052">
    <property type="entry name" value="Syntrophin beta 1"/>
    <property type="match status" value="1"/>
</dbReference>
<dbReference type="SUPFAM" id="SSF50729">
    <property type="entry name" value="PH domain-like"/>
    <property type="match status" value="1"/>
</dbReference>